<evidence type="ECO:0000256" key="5">
    <source>
        <dbReference type="SAM" id="Phobius"/>
    </source>
</evidence>
<dbReference type="PANTHER" id="PTHR23523:SF2">
    <property type="entry name" value="2-NITROIMIDAZOLE TRANSPORTER"/>
    <property type="match status" value="1"/>
</dbReference>
<feature type="transmembrane region" description="Helical" evidence="5">
    <location>
        <begin position="109"/>
        <end position="130"/>
    </location>
</feature>
<keyword evidence="4 5" id="KW-0472">Membrane</keyword>
<dbReference type="InterPro" id="IPR020846">
    <property type="entry name" value="MFS_dom"/>
</dbReference>
<feature type="transmembrane region" description="Helical" evidence="5">
    <location>
        <begin position="142"/>
        <end position="162"/>
    </location>
</feature>
<sequence length="440" mass="45444">MTEGEMTTSTRITRATGLWTLIGLVLLTINLRAAITGISPVLGDLQDTFGLSGVEVSVLTTLPVLCLGIFASVAPMVARRLGAEVAIAGSLFMITAGILLRIVPSSVALFAGTVLAGAGIAMGNVLMPAVIKRHFSDRVGSLTGMAMMLMAASGAIAAGLAVPLDNAGGWRVALAVWAVPSLIAALAWGPLALRSRTERKATAETAAAPLKTEGGSLLRSPLAWAVAVFMGMASLMFYVLMSWLPEIMQDHGFAAAEAGMMVSVMMIIGIPLGFLVPVVAARMRDQRVMILGVAASMAIGLVGMLIAPEAGWLWVSVLGLATGSAFPLAYTLLSLRSPSPLVAARLSGMAQTGGYLLAGFGPLAVGVLHSVTGGWEVSIRLLLVLVVPETIFGLLAARPGFVRPDTTHAEGHLEHLIEPKDFTPASNSAAAAVPEPANAR</sequence>
<feature type="transmembrane region" description="Helical" evidence="5">
    <location>
        <begin position="174"/>
        <end position="193"/>
    </location>
</feature>
<keyword evidence="8" id="KW-1185">Reference proteome</keyword>
<feature type="domain" description="Major facilitator superfamily (MFS) profile" evidence="6">
    <location>
        <begin position="16"/>
        <end position="407"/>
    </location>
</feature>
<dbReference type="CDD" id="cd17339">
    <property type="entry name" value="MFS_NIMT_CynX_like"/>
    <property type="match status" value="1"/>
</dbReference>
<dbReference type="Gene3D" id="1.20.1250.20">
    <property type="entry name" value="MFS general substrate transporter like domains"/>
    <property type="match status" value="1"/>
</dbReference>
<keyword evidence="3 5" id="KW-1133">Transmembrane helix</keyword>
<feature type="transmembrane region" description="Helical" evidence="5">
    <location>
        <begin position="288"/>
        <end position="306"/>
    </location>
</feature>
<evidence type="ECO:0000256" key="1">
    <source>
        <dbReference type="ARBA" id="ARBA00004651"/>
    </source>
</evidence>
<dbReference type="InterPro" id="IPR052524">
    <property type="entry name" value="MFS_Cyanate_Porter"/>
</dbReference>
<proteinExistence type="predicted"/>
<feature type="transmembrane region" description="Helical" evidence="5">
    <location>
        <begin position="85"/>
        <end position="103"/>
    </location>
</feature>
<organism evidence="7 8">
    <name type="scientific">Actinomadura barringtoniae</name>
    <dbReference type="NCBI Taxonomy" id="1427535"/>
    <lineage>
        <taxon>Bacteria</taxon>
        <taxon>Bacillati</taxon>
        <taxon>Actinomycetota</taxon>
        <taxon>Actinomycetes</taxon>
        <taxon>Streptosporangiales</taxon>
        <taxon>Thermomonosporaceae</taxon>
        <taxon>Actinomadura</taxon>
    </lineage>
</organism>
<name>A0A939PJ12_9ACTN</name>
<feature type="transmembrane region" description="Helical" evidence="5">
    <location>
        <begin position="57"/>
        <end position="78"/>
    </location>
</feature>
<feature type="transmembrane region" description="Helical" evidence="5">
    <location>
        <begin position="260"/>
        <end position="281"/>
    </location>
</feature>
<reference evidence="7" key="1">
    <citation type="submission" date="2021-03" db="EMBL/GenBank/DDBJ databases">
        <authorList>
            <person name="Kanchanasin P."/>
            <person name="Saeng-In P."/>
            <person name="Phongsopitanun W."/>
            <person name="Yuki M."/>
            <person name="Kudo T."/>
            <person name="Ohkuma M."/>
            <person name="Tanasupawat S."/>
        </authorList>
    </citation>
    <scope>NUCLEOTIDE SEQUENCE</scope>
    <source>
        <strain evidence="7">GKU 128</strain>
    </source>
</reference>
<evidence type="ECO:0000256" key="4">
    <source>
        <dbReference type="ARBA" id="ARBA00023136"/>
    </source>
</evidence>
<keyword evidence="2 5" id="KW-0812">Transmembrane</keyword>
<dbReference type="GO" id="GO:0022857">
    <property type="term" value="F:transmembrane transporter activity"/>
    <property type="evidence" value="ECO:0007669"/>
    <property type="project" value="InterPro"/>
</dbReference>
<comment type="subcellular location">
    <subcellularLocation>
        <location evidence="1">Cell membrane</location>
        <topology evidence="1">Multi-pass membrane protein</topology>
    </subcellularLocation>
</comment>
<dbReference type="Proteomes" id="UP000669179">
    <property type="component" value="Unassembled WGS sequence"/>
</dbReference>
<dbReference type="SUPFAM" id="SSF103473">
    <property type="entry name" value="MFS general substrate transporter"/>
    <property type="match status" value="1"/>
</dbReference>
<evidence type="ECO:0000259" key="6">
    <source>
        <dbReference type="PROSITE" id="PS50850"/>
    </source>
</evidence>
<protein>
    <submittedName>
        <fullName evidence="7">MFS transporter</fullName>
    </submittedName>
</protein>
<evidence type="ECO:0000256" key="3">
    <source>
        <dbReference type="ARBA" id="ARBA00022989"/>
    </source>
</evidence>
<accession>A0A939PJ12</accession>
<dbReference type="PROSITE" id="PS50850">
    <property type="entry name" value="MFS"/>
    <property type="match status" value="1"/>
</dbReference>
<evidence type="ECO:0000313" key="8">
    <source>
        <dbReference type="Proteomes" id="UP000669179"/>
    </source>
</evidence>
<feature type="transmembrane region" description="Helical" evidence="5">
    <location>
        <begin position="221"/>
        <end position="240"/>
    </location>
</feature>
<dbReference type="InterPro" id="IPR011701">
    <property type="entry name" value="MFS"/>
</dbReference>
<feature type="transmembrane region" description="Helical" evidence="5">
    <location>
        <begin position="312"/>
        <end position="333"/>
    </location>
</feature>
<dbReference type="PANTHER" id="PTHR23523">
    <property type="match status" value="1"/>
</dbReference>
<dbReference type="EMBL" id="JAGEOJ010000021">
    <property type="protein sequence ID" value="MBO2453626.1"/>
    <property type="molecule type" value="Genomic_DNA"/>
</dbReference>
<dbReference type="GO" id="GO:0005886">
    <property type="term" value="C:plasma membrane"/>
    <property type="evidence" value="ECO:0007669"/>
    <property type="project" value="UniProtKB-SubCell"/>
</dbReference>
<dbReference type="AlphaFoldDB" id="A0A939PJ12"/>
<gene>
    <name evidence="7" type="ORF">J4573_41510</name>
</gene>
<comment type="caution">
    <text evidence="7">The sequence shown here is derived from an EMBL/GenBank/DDBJ whole genome shotgun (WGS) entry which is preliminary data.</text>
</comment>
<dbReference type="InterPro" id="IPR036259">
    <property type="entry name" value="MFS_trans_sf"/>
</dbReference>
<evidence type="ECO:0000256" key="2">
    <source>
        <dbReference type="ARBA" id="ARBA00022692"/>
    </source>
</evidence>
<feature type="transmembrane region" description="Helical" evidence="5">
    <location>
        <begin position="354"/>
        <end position="371"/>
    </location>
</feature>
<evidence type="ECO:0000313" key="7">
    <source>
        <dbReference type="EMBL" id="MBO2453626.1"/>
    </source>
</evidence>
<dbReference type="Pfam" id="PF07690">
    <property type="entry name" value="MFS_1"/>
    <property type="match status" value="1"/>
</dbReference>